<feature type="region of interest" description="Disordered" evidence="5">
    <location>
        <begin position="766"/>
        <end position="786"/>
    </location>
</feature>
<dbReference type="PANTHER" id="PTHR11878">
    <property type="entry name" value="SODIUM/CALCIUM EXCHANGER"/>
    <property type="match status" value="1"/>
</dbReference>
<dbReference type="InterPro" id="IPR003644">
    <property type="entry name" value="Calx_beta"/>
</dbReference>
<dbReference type="SUPFAM" id="SSF141072">
    <property type="entry name" value="CalX-like"/>
    <property type="match status" value="5"/>
</dbReference>
<evidence type="ECO:0000313" key="7">
    <source>
        <dbReference type="EMBL" id="MCM4078432.1"/>
    </source>
</evidence>
<feature type="compositionally biased region" description="Polar residues" evidence="5">
    <location>
        <begin position="498"/>
        <end position="520"/>
    </location>
</feature>
<evidence type="ECO:0000313" key="8">
    <source>
        <dbReference type="Proteomes" id="UP001523216"/>
    </source>
</evidence>
<keyword evidence="3" id="KW-0106">Calcium</keyword>
<keyword evidence="4" id="KW-0406">Ion transport</keyword>
<keyword evidence="4" id="KW-0813">Transport</keyword>
<dbReference type="PANTHER" id="PTHR11878:SF65">
    <property type="entry name" value="NA_CA-EXCHANGE PROTEIN, ISOFORM G"/>
    <property type="match status" value="1"/>
</dbReference>
<keyword evidence="8" id="KW-1185">Reference proteome</keyword>
<evidence type="ECO:0000256" key="4">
    <source>
        <dbReference type="ARBA" id="ARBA00023065"/>
    </source>
</evidence>
<keyword evidence="2" id="KW-0677">Repeat</keyword>
<dbReference type="RefSeq" id="WP_251798267.1">
    <property type="nucleotide sequence ID" value="NZ_JAMQOL010000015.1"/>
</dbReference>
<proteinExistence type="predicted"/>
<dbReference type="Gene3D" id="2.60.40.2030">
    <property type="match status" value="4"/>
</dbReference>
<evidence type="ECO:0000256" key="2">
    <source>
        <dbReference type="ARBA" id="ARBA00022737"/>
    </source>
</evidence>
<feature type="region of interest" description="Disordered" evidence="5">
    <location>
        <begin position="498"/>
        <end position="525"/>
    </location>
</feature>
<dbReference type="Pfam" id="PF03160">
    <property type="entry name" value="Calx-beta"/>
    <property type="match status" value="4"/>
</dbReference>
<name>A0ABT0XXI1_9ACTN</name>
<dbReference type="SMART" id="SM00237">
    <property type="entry name" value="Calx_beta"/>
    <property type="match status" value="2"/>
</dbReference>
<gene>
    <name evidence="7" type="ORF">LXN57_12730</name>
</gene>
<feature type="domain" description="Calx-beta" evidence="6">
    <location>
        <begin position="394"/>
        <end position="500"/>
    </location>
</feature>
<dbReference type="Proteomes" id="UP001523216">
    <property type="component" value="Unassembled WGS sequence"/>
</dbReference>
<evidence type="ECO:0000256" key="5">
    <source>
        <dbReference type="SAM" id="MobiDB-lite"/>
    </source>
</evidence>
<dbReference type="InterPro" id="IPR038081">
    <property type="entry name" value="CalX-like_sf"/>
</dbReference>
<accession>A0ABT0XXI1</accession>
<organism evidence="7 8">
    <name type="scientific">Paractinoplanes hotanensis</name>
    <dbReference type="NCBI Taxonomy" id="2906497"/>
    <lineage>
        <taxon>Bacteria</taxon>
        <taxon>Bacillati</taxon>
        <taxon>Actinomycetota</taxon>
        <taxon>Actinomycetes</taxon>
        <taxon>Micromonosporales</taxon>
        <taxon>Micromonosporaceae</taxon>
        <taxon>Paractinoplanes</taxon>
    </lineage>
</organism>
<dbReference type="EMBL" id="JAMQOL010000015">
    <property type="protein sequence ID" value="MCM4078432.1"/>
    <property type="molecule type" value="Genomic_DNA"/>
</dbReference>
<sequence length="958" mass="96712">MRYPKAHADSSGSVPFALRGPKTVRTALAAVTALGVGLVPALMFVSPASAATSDFTITPTAAAVTEGSPFSLSIAKDPNITTGTYTITIGADATLNARQANLTSDIGALSTTTIDASTAGPWTVTLPTTQDSVYEWDETFVVEVKDSTVVPAVASNTQVLTINNDDAAPSYSLSASPNPVTESAGAKTIVTASLSAISGRDTEITLNTANGTATSSNDYTALSASAVTILAGSPSITKEIPIANDGVKDQLDTENFVVNGSASANVANTGVNATSATVSIVDAQTTPKLTLSGGGAQAEGHSASFTVTASVGSELPMSVNWNSADVTPATGRAKATSGDDFTYPASRTVTIATGQTTAPISIPLTADGVNELDEDYAIELASPVNAALGTPSKATGTITDTSSAPTLTIAPSAVAEGDSGKKWATFTATLSSKSGKTVTAEWATAASGTGYGKAVAGKDYMANSGRLVFAPGATTQTFAVEIIGDNVDEGTGETFNITTASPISENPVTLSPSGPTTITITDDDSAPSVSFDDAVEKEGNGPKAWLLPVKLSNPSDHPLVVGIVDNGTGSASATYSAATPGSGDYSLLTSTVTIQPEMMSGQAVVLVNGDEIYEPDETVSLKSSVTDAPSLALISGAADDPITVTLTNDDKAPDLEINSAKGKEGETVNVTGTLTGTSQSPLSLSVSFGGGSIKGSKAADVGDFTNPGTQVIPIPAGTPSGATIPVASIPLLEDKLDEPDETIVGTGTGLGGVGTVTDGVIVITGSAGGGEEPGGEEPGEAPKPTITAPASVNGTGPVSITGTVAANATVELWGAPVAGGELKWIANSKAGTTGSYSFSRSISQGMRFVTQSQEVNSDEKTVWVNQWASLTASSPSRGRVTVLVKTNPNASGRKVVVQRWTGPNTWTNILVSRANVNGAYTATTWAPRGLVALRAWVEGDADMGINTGWTGIVRPVIR</sequence>
<protein>
    <recommendedName>
        <fullName evidence="6">Calx-beta domain-containing protein</fullName>
    </recommendedName>
</protein>
<dbReference type="InterPro" id="IPR051171">
    <property type="entry name" value="CaCA"/>
</dbReference>
<evidence type="ECO:0000256" key="1">
    <source>
        <dbReference type="ARBA" id="ARBA00022729"/>
    </source>
</evidence>
<evidence type="ECO:0000259" key="6">
    <source>
        <dbReference type="SMART" id="SM00237"/>
    </source>
</evidence>
<feature type="domain" description="Calx-beta" evidence="6">
    <location>
        <begin position="276"/>
        <end position="381"/>
    </location>
</feature>
<comment type="caution">
    <text evidence="7">The sequence shown here is derived from an EMBL/GenBank/DDBJ whole genome shotgun (WGS) entry which is preliminary data.</text>
</comment>
<keyword evidence="1" id="KW-0732">Signal</keyword>
<evidence type="ECO:0000256" key="3">
    <source>
        <dbReference type="ARBA" id="ARBA00022837"/>
    </source>
</evidence>
<reference evidence="7 8" key="1">
    <citation type="submission" date="2022-06" db="EMBL/GenBank/DDBJ databases">
        <title>Actinoplanes abujensis sp. nov., isolated from Nigerian arid soil.</title>
        <authorList>
            <person name="Ding P."/>
        </authorList>
    </citation>
    <scope>NUCLEOTIDE SEQUENCE [LARGE SCALE GENOMIC DNA]</scope>
    <source>
        <strain evidence="8">TRM88002</strain>
    </source>
</reference>